<name>A0A074JXK1_9RHOB</name>
<dbReference type="STRING" id="1353528.DT23_09830"/>
<evidence type="ECO:0000313" key="4">
    <source>
        <dbReference type="Proteomes" id="UP000027471"/>
    </source>
</evidence>
<keyword evidence="4" id="KW-1185">Reference proteome</keyword>
<gene>
    <name evidence="3" type="ORF">DT23_09830</name>
</gene>
<dbReference type="Pfam" id="PF08239">
    <property type="entry name" value="SH3_3"/>
    <property type="match status" value="2"/>
</dbReference>
<feature type="region of interest" description="Disordered" evidence="1">
    <location>
        <begin position="160"/>
        <end position="182"/>
    </location>
</feature>
<evidence type="ECO:0000256" key="1">
    <source>
        <dbReference type="SAM" id="MobiDB-lite"/>
    </source>
</evidence>
<protein>
    <recommendedName>
        <fullName evidence="2">SH3b domain-containing protein</fullName>
    </recommendedName>
</protein>
<reference evidence="3 4" key="1">
    <citation type="journal article" date="2015" name="Antonie Van Leeuwenhoek">
        <title>Thioclava indica sp. nov., isolated from surface seawater of the Indian Ocean.</title>
        <authorList>
            <person name="Liu Y."/>
            <person name="Lai Q."/>
            <person name="Du J."/>
            <person name="Xu H."/>
            <person name="Jiang L."/>
            <person name="Shao Z."/>
        </authorList>
    </citation>
    <scope>NUCLEOTIDE SEQUENCE [LARGE SCALE GENOMIC DNA]</scope>
    <source>
        <strain evidence="3 4">DT23-4</strain>
    </source>
</reference>
<dbReference type="PROSITE" id="PS51781">
    <property type="entry name" value="SH3B"/>
    <property type="match status" value="1"/>
</dbReference>
<dbReference type="eggNOG" id="COG4991">
    <property type="taxonomic scope" value="Bacteria"/>
</dbReference>
<dbReference type="Proteomes" id="UP000027471">
    <property type="component" value="Unassembled WGS sequence"/>
</dbReference>
<dbReference type="InterPro" id="IPR003646">
    <property type="entry name" value="SH3-like_bac-type"/>
</dbReference>
<evidence type="ECO:0000313" key="3">
    <source>
        <dbReference type="EMBL" id="KEO61194.1"/>
    </source>
</evidence>
<proteinExistence type="predicted"/>
<dbReference type="SMART" id="SM00287">
    <property type="entry name" value="SH3b"/>
    <property type="match status" value="3"/>
</dbReference>
<dbReference type="Gene3D" id="2.30.30.40">
    <property type="entry name" value="SH3 Domains"/>
    <property type="match status" value="3"/>
</dbReference>
<dbReference type="EMBL" id="AUNB01000009">
    <property type="protein sequence ID" value="KEO61194.1"/>
    <property type="molecule type" value="Genomic_DNA"/>
</dbReference>
<feature type="domain" description="SH3b" evidence="2">
    <location>
        <begin position="13"/>
        <end position="81"/>
    </location>
</feature>
<organism evidence="3 4">
    <name type="scientific">Thioclava indica</name>
    <dbReference type="NCBI Taxonomy" id="1353528"/>
    <lineage>
        <taxon>Bacteria</taxon>
        <taxon>Pseudomonadati</taxon>
        <taxon>Pseudomonadota</taxon>
        <taxon>Alphaproteobacteria</taxon>
        <taxon>Rhodobacterales</taxon>
        <taxon>Paracoccaceae</taxon>
        <taxon>Thioclava</taxon>
    </lineage>
</organism>
<comment type="caution">
    <text evidence="3">The sequence shown here is derived from an EMBL/GenBank/DDBJ whole genome shotgun (WGS) entry which is preliminary data.</text>
</comment>
<evidence type="ECO:0000259" key="2">
    <source>
        <dbReference type="PROSITE" id="PS51781"/>
    </source>
</evidence>
<dbReference type="InterPro" id="IPR052354">
    <property type="entry name" value="Cell_Wall_Dynamics_Protein"/>
</dbReference>
<dbReference type="PANTHER" id="PTHR34408:SF1">
    <property type="entry name" value="GLYCOSYL HYDROLASE FAMILY 19 DOMAIN-CONTAINING PROTEIN HI_1415"/>
    <property type="match status" value="1"/>
</dbReference>
<accession>A0A074JXK1</accession>
<dbReference type="AlphaFoldDB" id="A0A074JXK1"/>
<sequence length="362" mass="37762">MAAVTLSTSLASAEMMKVGGLREGDTLNVRTGAGANFTDIGDLRSGAIVNVKGVDSSGKWGQIVYRGQVAYVAMRYLQDVMRPDGSAASTGQFWVTGIKAGDPDGGLVIRAGAGSNFAALGVLSNGEAIHIIQRSPDGKWAMIALATQVGWVSTAYLSETNPHGPAQPQPKPAQSAQTGPDGMPVPAVYSVTHVTADDHLWVRAEPNANSTPVNALAPDAPVSVIAMASPRWAKVTVGQTVGYVNAAYLTRGGGVTTSSGLQMNLICRGTEPFWTLEIGADRSVIYSMMGGSEQTSALNQASPSAMTGGYPYTIAAQPVSGIIDQRMCSDGMSDIEYPWSMVLNAPNEAGNMMTMHGCCTLR</sequence>
<dbReference type="PANTHER" id="PTHR34408">
    <property type="entry name" value="FAMILY PROTEIN, PUTATIVE-RELATED"/>
    <property type="match status" value="1"/>
</dbReference>